<keyword evidence="1" id="KW-0472">Membrane</keyword>
<dbReference type="EMBL" id="JBHLWQ010000085">
    <property type="protein sequence ID" value="MFC0200530.1"/>
    <property type="molecule type" value="Genomic_DNA"/>
</dbReference>
<accession>A0ABV6CIF2</accession>
<keyword evidence="1" id="KW-0812">Transmembrane</keyword>
<dbReference type="Proteomes" id="UP001589795">
    <property type="component" value="Unassembled WGS sequence"/>
</dbReference>
<evidence type="ECO:0000313" key="3">
    <source>
        <dbReference type="Proteomes" id="UP001589795"/>
    </source>
</evidence>
<comment type="caution">
    <text evidence="2">The sequence shown here is derived from an EMBL/GenBank/DDBJ whole genome shotgun (WGS) entry which is preliminary data.</text>
</comment>
<organism evidence="2 3">
    <name type="scientific">Paracoccus rhizosphaerae</name>
    <dbReference type="NCBI Taxonomy" id="1133347"/>
    <lineage>
        <taxon>Bacteria</taxon>
        <taxon>Pseudomonadati</taxon>
        <taxon>Pseudomonadota</taxon>
        <taxon>Alphaproteobacteria</taxon>
        <taxon>Rhodobacterales</taxon>
        <taxon>Paracoccaceae</taxon>
        <taxon>Paracoccus</taxon>
    </lineage>
</organism>
<gene>
    <name evidence="2" type="ORF">ACFFIZ_09420</name>
</gene>
<feature type="transmembrane region" description="Helical" evidence="1">
    <location>
        <begin position="34"/>
        <end position="56"/>
    </location>
</feature>
<keyword evidence="3" id="KW-1185">Reference proteome</keyword>
<feature type="transmembrane region" description="Helical" evidence="1">
    <location>
        <begin position="86"/>
        <end position="110"/>
    </location>
</feature>
<evidence type="ECO:0000313" key="2">
    <source>
        <dbReference type="EMBL" id="MFC0200530.1"/>
    </source>
</evidence>
<dbReference type="RefSeq" id="WP_265506724.1">
    <property type="nucleotide sequence ID" value="NZ_JAOTBE010000016.1"/>
</dbReference>
<feature type="transmembrane region" description="Helical" evidence="1">
    <location>
        <begin position="122"/>
        <end position="141"/>
    </location>
</feature>
<sequence length="160" mass="17314">MITRGAIAWFIICLIAAVCAGVSAWMNPEKFSGVVSLLATIISILVGVSLAVIAVLNSPFSVSEKVAGNDGEAGRMTRVIRQDEDTLAGGQLIFFWIYFGALALSLLFNWMSSGKGVVYDTYIMRALASATASVGIFAFLWSTRLPLMLKQISSQRRRLS</sequence>
<reference evidence="2 3" key="1">
    <citation type="submission" date="2024-09" db="EMBL/GenBank/DDBJ databases">
        <authorList>
            <person name="Sun Q."/>
            <person name="Mori K."/>
        </authorList>
    </citation>
    <scope>NUCLEOTIDE SEQUENCE [LARGE SCALE GENOMIC DNA]</scope>
    <source>
        <strain evidence="2 3">CCM 7904</strain>
    </source>
</reference>
<keyword evidence="1" id="KW-1133">Transmembrane helix</keyword>
<evidence type="ECO:0000256" key="1">
    <source>
        <dbReference type="SAM" id="Phobius"/>
    </source>
</evidence>
<proteinExistence type="predicted"/>
<name>A0ABV6CIF2_9RHOB</name>
<protein>
    <submittedName>
        <fullName evidence="2">Uncharacterized protein</fullName>
    </submittedName>
</protein>